<keyword evidence="1" id="KW-0812">Transmembrane</keyword>
<comment type="caution">
    <text evidence="2">The sequence shown here is derived from an EMBL/GenBank/DDBJ whole genome shotgun (WGS) entry which is preliminary data.</text>
</comment>
<name>A0A8H5CQQ9_9AGAR</name>
<reference evidence="2 3" key="1">
    <citation type="journal article" date="2020" name="ISME J.">
        <title>Uncovering the hidden diversity of litter-decomposition mechanisms in mushroom-forming fungi.</title>
        <authorList>
            <person name="Floudas D."/>
            <person name="Bentzer J."/>
            <person name="Ahren D."/>
            <person name="Johansson T."/>
            <person name="Persson P."/>
            <person name="Tunlid A."/>
        </authorList>
    </citation>
    <scope>NUCLEOTIDE SEQUENCE [LARGE SCALE GENOMIC DNA]</scope>
    <source>
        <strain evidence="2 3">CBS 291.85</strain>
    </source>
</reference>
<evidence type="ECO:0000313" key="2">
    <source>
        <dbReference type="EMBL" id="KAF5345684.1"/>
    </source>
</evidence>
<proteinExistence type="predicted"/>
<keyword evidence="3" id="KW-1185">Reference proteome</keyword>
<keyword evidence="1" id="KW-0472">Membrane</keyword>
<dbReference type="OrthoDB" id="3013353at2759"/>
<keyword evidence="1" id="KW-1133">Transmembrane helix</keyword>
<dbReference type="AlphaFoldDB" id="A0A8H5CQQ9"/>
<accession>A0A8H5CQQ9</accession>
<dbReference type="EMBL" id="JAACJM010000109">
    <property type="protein sequence ID" value="KAF5345684.1"/>
    <property type="molecule type" value="Genomic_DNA"/>
</dbReference>
<feature type="transmembrane region" description="Helical" evidence="1">
    <location>
        <begin position="322"/>
        <end position="349"/>
    </location>
</feature>
<organism evidence="2 3">
    <name type="scientific">Tetrapyrgos nigripes</name>
    <dbReference type="NCBI Taxonomy" id="182062"/>
    <lineage>
        <taxon>Eukaryota</taxon>
        <taxon>Fungi</taxon>
        <taxon>Dikarya</taxon>
        <taxon>Basidiomycota</taxon>
        <taxon>Agaricomycotina</taxon>
        <taxon>Agaricomycetes</taxon>
        <taxon>Agaricomycetidae</taxon>
        <taxon>Agaricales</taxon>
        <taxon>Marasmiineae</taxon>
        <taxon>Marasmiaceae</taxon>
        <taxon>Tetrapyrgos</taxon>
    </lineage>
</organism>
<gene>
    <name evidence="2" type="ORF">D9758_013073</name>
</gene>
<dbReference type="Gene3D" id="2.60.120.260">
    <property type="entry name" value="Galactose-binding domain-like"/>
    <property type="match status" value="2"/>
</dbReference>
<evidence type="ECO:0000256" key="1">
    <source>
        <dbReference type="SAM" id="Phobius"/>
    </source>
</evidence>
<evidence type="ECO:0000313" key="3">
    <source>
        <dbReference type="Proteomes" id="UP000559256"/>
    </source>
</evidence>
<sequence>MSQSGTQGWFFVDDTDARLLYSPAEQWELNWAGKIWNNTAHGTTSDGANVTFAFNGTGYSVFGSYLFPGRSPKGRIACFLDGNPAADDFIEWPKGQDPSISDSPGNIVLTCGNQIPQGEHELVISVDSLINSTFFLDYILYEPISTGLNGEDGEEVMMIGNPLETLFAASSEYYVVDFNSGWAVNDHFPSVDTRTPGASVTVDFNGTSIQLYGNLGVGSNLSNSAIYQLDDQPEQSFPLVPPFDGSNLFFIQQFFNLPGLSPTEEHRLVVKHNGTEEGMALSLDYFVVETVAPGTVVSSAPLNHSSPSPSSPVSVTTGKHHLGAGALGGIIAGAVVLLVLCGIGSCLWLKSRRKARNKRVNLDSTLLAHTEVTRSDFNQLRWGNLKLQQRLAVLSRNQDAESSGQLDFEIVGVERRESQLVVHADSGWRVEQRRGADAETREVPPTYTEA</sequence>
<dbReference type="Proteomes" id="UP000559256">
    <property type="component" value="Unassembled WGS sequence"/>
</dbReference>
<protein>
    <submittedName>
        <fullName evidence="2">Uncharacterized protein</fullName>
    </submittedName>
</protein>